<evidence type="ECO:0000259" key="2">
    <source>
        <dbReference type="Pfam" id="PF09331"/>
    </source>
</evidence>
<dbReference type="Pfam" id="PF09331">
    <property type="entry name" value="DUF1985"/>
    <property type="match status" value="1"/>
</dbReference>
<proteinExistence type="predicted"/>
<feature type="region of interest" description="Disordered" evidence="1">
    <location>
        <begin position="399"/>
        <end position="446"/>
    </location>
</feature>
<gene>
    <name evidence="3" type="ORF">AALP_AAs69197U000100</name>
</gene>
<keyword evidence="4" id="KW-1185">Reference proteome</keyword>
<feature type="compositionally biased region" description="Basic and acidic residues" evidence="1">
    <location>
        <begin position="417"/>
        <end position="430"/>
    </location>
</feature>
<reference evidence="4" key="1">
    <citation type="journal article" date="2015" name="Nat. Plants">
        <title>Genome expansion of Arabis alpina linked with retrotransposition and reduced symmetric DNA methylation.</title>
        <authorList>
            <person name="Willing E.M."/>
            <person name="Rawat V."/>
            <person name="Mandakova T."/>
            <person name="Maumus F."/>
            <person name="James G.V."/>
            <person name="Nordstroem K.J."/>
            <person name="Becker C."/>
            <person name="Warthmann N."/>
            <person name="Chica C."/>
            <person name="Szarzynska B."/>
            <person name="Zytnicki M."/>
            <person name="Albani M.C."/>
            <person name="Kiefer C."/>
            <person name="Bergonzi S."/>
            <person name="Castaings L."/>
            <person name="Mateos J.L."/>
            <person name="Berns M.C."/>
            <person name="Bujdoso N."/>
            <person name="Piofczyk T."/>
            <person name="de Lorenzo L."/>
            <person name="Barrero-Sicilia C."/>
            <person name="Mateos I."/>
            <person name="Piednoel M."/>
            <person name="Hagmann J."/>
            <person name="Chen-Min-Tao R."/>
            <person name="Iglesias-Fernandez R."/>
            <person name="Schuster S.C."/>
            <person name="Alonso-Blanco C."/>
            <person name="Roudier F."/>
            <person name="Carbonero P."/>
            <person name="Paz-Ares J."/>
            <person name="Davis S.J."/>
            <person name="Pecinka A."/>
            <person name="Quesneville H."/>
            <person name="Colot V."/>
            <person name="Lysak M.A."/>
            <person name="Weigel D."/>
            <person name="Coupland G."/>
            <person name="Schneeberger K."/>
        </authorList>
    </citation>
    <scope>NUCLEOTIDE SEQUENCE [LARGE SCALE GENOMIC DNA]</scope>
    <source>
        <strain evidence="4">cv. Pajares</strain>
    </source>
</reference>
<feature type="region of interest" description="Disordered" evidence="1">
    <location>
        <begin position="211"/>
        <end position="320"/>
    </location>
</feature>
<feature type="compositionally biased region" description="Basic and acidic residues" evidence="1">
    <location>
        <begin position="216"/>
        <end position="232"/>
    </location>
</feature>
<evidence type="ECO:0000313" key="4">
    <source>
        <dbReference type="Proteomes" id="UP000029120"/>
    </source>
</evidence>
<dbReference type="PANTHER" id="PTHR48449">
    <property type="entry name" value="DUF1985 DOMAIN-CONTAINING PROTEIN"/>
    <property type="match status" value="1"/>
</dbReference>
<dbReference type="Gramene" id="KFK22529">
    <property type="protein sequence ID" value="KFK22529"/>
    <property type="gene ID" value="AALP_AAs69197U000100"/>
</dbReference>
<dbReference type="PANTHER" id="PTHR48449:SF1">
    <property type="entry name" value="DUF1985 DOMAIN-CONTAINING PROTEIN"/>
    <property type="match status" value="1"/>
</dbReference>
<dbReference type="AlphaFoldDB" id="A0A087FY27"/>
<dbReference type="Proteomes" id="UP000029120">
    <property type="component" value="Unassembled WGS sequence"/>
</dbReference>
<feature type="domain" description="DUF1985" evidence="2">
    <location>
        <begin position="31"/>
        <end position="103"/>
    </location>
</feature>
<name>A0A087FY27_ARAAL</name>
<organism evidence="3 4">
    <name type="scientific">Arabis alpina</name>
    <name type="common">Alpine rock-cress</name>
    <dbReference type="NCBI Taxonomy" id="50452"/>
    <lineage>
        <taxon>Eukaryota</taxon>
        <taxon>Viridiplantae</taxon>
        <taxon>Streptophyta</taxon>
        <taxon>Embryophyta</taxon>
        <taxon>Tracheophyta</taxon>
        <taxon>Spermatophyta</taxon>
        <taxon>Magnoliopsida</taxon>
        <taxon>eudicotyledons</taxon>
        <taxon>Gunneridae</taxon>
        <taxon>Pentapetalae</taxon>
        <taxon>rosids</taxon>
        <taxon>malvids</taxon>
        <taxon>Brassicales</taxon>
        <taxon>Brassicaceae</taxon>
        <taxon>Arabideae</taxon>
        <taxon>Arabis</taxon>
    </lineage>
</organism>
<feature type="compositionally biased region" description="Acidic residues" evidence="1">
    <location>
        <begin position="245"/>
        <end position="256"/>
    </location>
</feature>
<dbReference type="OMA" id="RIDHWIR"/>
<dbReference type="OrthoDB" id="1093260at2759"/>
<feature type="compositionally biased region" description="Basic and acidic residues" evidence="1">
    <location>
        <begin position="286"/>
        <end position="298"/>
    </location>
</feature>
<feature type="compositionally biased region" description="Acidic residues" evidence="1">
    <location>
        <begin position="311"/>
        <end position="320"/>
    </location>
</feature>
<evidence type="ECO:0000313" key="3">
    <source>
        <dbReference type="EMBL" id="KFK22529.1"/>
    </source>
</evidence>
<sequence>MNCGEADANDGWDIDHTEFWAEIGVPLGEGPKWSDLLVLFDKIRMWSEEKKRMIALLFILHVGVYGYARDSRIPLKAAKRVMDPEAFERYPWGRVSFQSLISSMQVTDMKKITLHGCVHALLVWVYEAVPILGERFGRRRERGVPMLRWGGSRVRYNLEQVRIRHLVVKPLEFIYPTWIDAEDFKLNNMIRDILGACMDEDFWELDAPVSKKKNSMTRDDSPGSKTKDDSPGSKKKKNKAKVIEESEDDDEDEDDSPVEKKKKIKKSKNIKAKVVVEESEDEDDSPAEKKEKKKEKEKVKHGKRKMRSDTSGDEDSEEECDLGIQIKNIPKLKKKKETEGGDIAEVLKVLQGMASTIANFDTRLTSLEGKGNVLKAVVDEQSNTGVGGDASVEEDDLSWMEQQPTTKTNFPVSRVVRKPDEKATPTDQRKGKSKSAAPVQKSKQPCRRLKLKRRWESKRLTFKEKETESTAVKRKKGAECVEIHNLKERSDSDFVTPPSRRKMMHYAYSSSDDNDDIKAKQINDALDNALGAIAKLSDNDDLEVPPVGRNKNLAPSQKSPFIGHSRTVRIMAGTVASSVVYNPFEPVDQHKEEKLLDYVNQDL</sequence>
<feature type="compositionally biased region" description="Basic residues" evidence="1">
    <location>
        <begin position="260"/>
        <end position="271"/>
    </location>
</feature>
<evidence type="ECO:0000256" key="1">
    <source>
        <dbReference type="SAM" id="MobiDB-lite"/>
    </source>
</evidence>
<protein>
    <recommendedName>
        <fullName evidence="2">DUF1985 domain-containing protein</fullName>
    </recommendedName>
</protein>
<dbReference type="EMBL" id="KL988301">
    <property type="protein sequence ID" value="KFK22529.1"/>
    <property type="molecule type" value="Genomic_DNA"/>
</dbReference>
<accession>A0A087FY27</accession>
<feature type="compositionally biased region" description="Polar residues" evidence="1">
    <location>
        <begin position="400"/>
        <end position="411"/>
    </location>
</feature>
<dbReference type="InterPro" id="IPR015410">
    <property type="entry name" value="DUF1985"/>
</dbReference>